<dbReference type="EMBL" id="CP041395">
    <property type="protein sequence ID" value="QDM10913.1"/>
    <property type="molecule type" value="Genomic_DNA"/>
</dbReference>
<evidence type="ECO:0000313" key="4">
    <source>
        <dbReference type="Proteomes" id="UP000460135"/>
    </source>
</evidence>
<evidence type="ECO:0000313" key="3">
    <source>
        <dbReference type="Proteomes" id="UP000318823"/>
    </source>
</evidence>
<dbReference type="Gene3D" id="3.90.70.50">
    <property type="entry name" value="Peptidase C10, streptopain"/>
    <property type="match status" value="1"/>
</dbReference>
<proteinExistence type="predicted"/>
<dbReference type="InterPro" id="IPR038765">
    <property type="entry name" value="Papain-like_cys_pep_sf"/>
</dbReference>
<dbReference type="PROSITE" id="PS51257">
    <property type="entry name" value="PROKAR_LIPOPROTEIN"/>
    <property type="match status" value="1"/>
</dbReference>
<reference evidence="2" key="4">
    <citation type="submission" date="2019-07" db="EMBL/GenBank/DDBJ databases">
        <authorList>
            <person name="Ross B.D."/>
            <person name="Verster A.J."/>
            <person name="Radey M.C."/>
            <person name="Schmidtke D.T."/>
            <person name="Pope C.E."/>
            <person name="Hoffman L.R."/>
            <person name="Hajjar A."/>
            <person name="Peterson S.B."/>
            <person name="Borenstein E."/>
            <person name="Mougous J.D."/>
        </authorList>
    </citation>
    <scope>NUCLEOTIDE SEQUENCE</scope>
    <source>
        <strain evidence="2">3725 D1 iv</strain>
    </source>
</reference>
<evidence type="ECO:0000313" key="2">
    <source>
        <dbReference type="EMBL" id="QDM10913.1"/>
    </source>
</evidence>
<accession>A0A3D2LW17</accession>
<dbReference type="EMBL" id="VWLX01000006">
    <property type="protein sequence ID" value="KAA3805891.1"/>
    <property type="molecule type" value="Genomic_DNA"/>
</dbReference>
<dbReference type="AlphaFoldDB" id="A0A3D2LW17"/>
<evidence type="ECO:0008006" key="5">
    <source>
        <dbReference type="Google" id="ProtNLM"/>
    </source>
</evidence>
<dbReference type="Pfam" id="PF01640">
    <property type="entry name" value="Peptidase_C10"/>
    <property type="match status" value="1"/>
</dbReference>
<dbReference type="GO" id="GO:0006508">
    <property type="term" value="P:proteolysis"/>
    <property type="evidence" value="ECO:0007669"/>
    <property type="project" value="InterPro"/>
</dbReference>
<reference evidence="2" key="2">
    <citation type="journal article" date="2018" name="Nature">
        <title>Human gut bacteria contain acquired interbacterial defence systems.</title>
        <authorList>
            <person name="Ross B.D."/>
            <person name="Verster A.J."/>
            <person name="Radey M.C."/>
            <person name="Schmidtke D.T."/>
            <person name="Pope C.E."/>
            <person name="Hoffman L.R."/>
            <person name="Hajjar A."/>
            <person name="Peterson S.B."/>
            <person name="Borenstein E."/>
            <person name="Mougous J."/>
        </authorList>
    </citation>
    <scope>NUCLEOTIDE SEQUENCE</scope>
    <source>
        <strain evidence="2">3725 D1 iv</strain>
    </source>
</reference>
<reference evidence="3" key="1">
    <citation type="journal article" date="2018" name="J. Anim. Genet.">
        <title>Acquired interbacterial defense systems protect against interspecies antagonism in the human gut microbiome.</title>
        <authorList>
            <person name="Ross B.D."/>
            <person name="Verster A.J."/>
            <person name="Radey M.C."/>
            <person name="Schmidtke D.T."/>
            <person name="Pope C.E."/>
            <person name="Hoffman L.R."/>
            <person name="Hajjar A."/>
            <person name="Peterson S.B."/>
            <person name="Borenstein E."/>
            <person name="Mougous J."/>
        </authorList>
    </citation>
    <scope>NUCLEOTIDE SEQUENCE [LARGE SCALE GENOMIC DNA]</scope>
    <source>
        <strain evidence="3">3725 D1 iv</strain>
    </source>
</reference>
<evidence type="ECO:0000313" key="1">
    <source>
        <dbReference type="EMBL" id="KAA3805891.1"/>
    </source>
</evidence>
<dbReference type="GeneID" id="29455928"/>
<dbReference type="Proteomes" id="UP000318823">
    <property type="component" value="Chromosome"/>
</dbReference>
<gene>
    <name evidence="2" type="ORF">DYI28_20645</name>
    <name evidence="1" type="ORF">F3F51_08705</name>
</gene>
<organism evidence="1 4">
    <name type="scientific">Bacteroides ovatus</name>
    <dbReference type="NCBI Taxonomy" id="28116"/>
    <lineage>
        <taxon>Bacteria</taxon>
        <taxon>Pseudomonadati</taxon>
        <taxon>Bacteroidota</taxon>
        <taxon>Bacteroidia</taxon>
        <taxon>Bacteroidales</taxon>
        <taxon>Bacteroidaceae</taxon>
        <taxon>Bacteroides</taxon>
    </lineage>
</organism>
<dbReference type="InterPro" id="IPR000200">
    <property type="entry name" value="Peptidase_C10"/>
</dbReference>
<dbReference type="InterPro" id="IPR044934">
    <property type="entry name" value="Streptopain_sf"/>
</dbReference>
<dbReference type="GO" id="GO:0008234">
    <property type="term" value="F:cysteine-type peptidase activity"/>
    <property type="evidence" value="ECO:0007669"/>
    <property type="project" value="InterPro"/>
</dbReference>
<dbReference type="Proteomes" id="UP000460135">
    <property type="component" value="Unassembled WGS sequence"/>
</dbReference>
<reference evidence="1 4" key="3">
    <citation type="journal article" date="2019" name="Nat. Med.">
        <title>A library of human gut bacterial isolates paired with longitudinal multiomics data enables mechanistic microbiome research.</title>
        <authorList>
            <person name="Poyet M."/>
            <person name="Groussin M."/>
            <person name="Gibbons S.M."/>
            <person name="Avila-Pacheco J."/>
            <person name="Jiang X."/>
            <person name="Kearney S.M."/>
            <person name="Perrotta A.R."/>
            <person name="Berdy B."/>
            <person name="Zhao S."/>
            <person name="Lieberman T.D."/>
            <person name="Swanson P.K."/>
            <person name="Smith M."/>
            <person name="Roesemann S."/>
            <person name="Alexander J.E."/>
            <person name="Rich S.A."/>
            <person name="Livny J."/>
            <person name="Vlamakis H."/>
            <person name="Clish C."/>
            <person name="Bullock K."/>
            <person name="Deik A."/>
            <person name="Scott J."/>
            <person name="Pierce K.A."/>
            <person name="Xavier R.J."/>
            <person name="Alm E.J."/>
        </authorList>
    </citation>
    <scope>NUCLEOTIDE SEQUENCE [LARGE SCALE GENOMIC DNA]</scope>
    <source>
        <strain evidence="1 4">BIOML-A183</strain>
    </source>
</reference>
<dbReference type="RefSeq" id="WP_004298218.1">
    <property type="nucleotide sequence ID" value="NZ_CAKJYX010000005.1"/>
</dbReference>
<dbReference type="KEGG" id="boa:Bovatus_03575"/>
<protein>
    <recommendedName>
        <fullName evidence="5">Spi protease inhibitor domain-containing protein</fullName>
    </recommendedName>
</protein>
<sequence>MKKHFYFLCAIASLFTIYSCTNDVSEDFISQKKVKLTQDEVFSISYDETKDLEEKTLFNMVSAFANLQNGTTTRSNATSFKIVKESFINKEGEFKKQEQATRAINNDDITSKICEIEFSNGSSIGRAIVSANANFPALIAFIPKCSSEKMMEQTGASKLLHASKASYLYNTIKMKEAVDSLRLPTLEKISKELEIPINEVSYEAVKNYITITDAEPTTRSTAVQIGDIEMQIYHDKSIFPLVKTNWGQEDPYNGWFSNIDRDGLRDWVRTQDGGKNFTSVPAGCVNIAMAQMMTYTHCNKRPPVAFLIPTGKYEVQTGMTFIPNWDQMTKTPKLDDPGAGGIIDAQRLILDLYIENKTTSKKDWDNAVISSEVSEQNMLKTMNKYFKYQAKAAFNGDMAWAALRDKHLVLMLTSDHAFIISGILVTEKAISTRELVKRNDVYWHANLGWADECTGFYQLDSNANTYFQANAVQEWAHKMDYLNNIYAK</sequence>
<dbReference type="SUPFAM" id="SSF54001">
    <property type="entry name" value="Cysteine proteinases"/>
    <property type="match status" value="1"/>
</dbReference>
<name>A0A3D2LW17_BACOV</name>